<dbReference type="SUPFAM" id="SSF140459">
    <property type="entry name" value="PE/PPE dimer-like"/>
    <property type="match status" value="1"/>
</dbReference>
<comment type="caution">
    <text evidence="3">The sequence shown here is derived from an EMBL/GenBank/DDBJ whole genome shotgun (WGS) entry which is preliminary data.</text>
</comment>
<dbReference type="Proteomes" id="UP000465360">
    <property type="component" value="Unassembled WGS sequence"/>
</dbReference>
<protein>
    <recommendedName>
        <fullName evidence="2">PPE domain-containing protein</fullName>
    </recommendedName>
</protein>
<dbReference type="InterPro" id="IPR038332">
    <property type="entry name" value="PPE_sf"/>
</dbReference>
<dbReference type="InterPro" id="IPR002989">
    <property type="entry name" value="Mycobac_pentapep"/>
</dbReference>
<dbReference type="Pfam" id="PF01469">
    <property type="entry name" value="Pentapeptide_2"/>
    <property type="match status" value="2"/>
</dbReference>
<gene>
    <name evidence="3" type="ORF">MBOU_29880</name>
</gene>
<proteinExistence type="inferred from homology"/>
<comment type="similarity">
    <text evidence="1">Belongs to the mycobacterial PPE family.</text>
</comment>
<name>A0A7I9YQJ2_MYCBU</name>
<dbReference type="Gene3D" id="1.20.1260.20">
    <property type="entry name" value="PPE superfamily"/>
    <property type="match status" value="1"/>
</dbReference>
<accession>A0A7I9YQJ2</accession>
<dbReference type="Pfam" id="PF00823">
    <property type="entry name" value="PPE"/>
    <property type="match status" value="1"/>
</dbReference>
<evidence type="ECO:0000313" key="3">
    <source>
        <dbReference type="EMBL" id="GFG90946.1"/>
    </source>
</evidence>
<dbReference type="AlphaFoldDB" id="A0A7I9YQJ2"/>
<evidence type="ECO:0000259" key="2">
    <source>
        <dbReference type="Pfam" id="PF00823"/>
    </source>
</evidence>
<organism evidence="3 4">
    <name type="scientific">Mycobacterium bourgelatii</name>
    <dbReference type="NCBI Taxonomy" id="1273442"/>
    <lineage>
        <taxon>Bacteria</taxon>
        <taxon>Bacillati</taxon>
        <taxon>Actinomycetota</taxon>
        <taxon>Actinomycetes</taxon>
        <taxon>Mycobacteriales</taxon>
        <taxon>Mycobacteriaceae</taxon>
        <taxon>Mycobacterium</taxon>
    </lineage>
</organism>
<dbReference type="InterPro" id="IPR000030">
    <property type="entry name" value="PPE_dom"/>
</dbReference>
<dbReference type="GO" id="GO:0052572">
    <property type="term" value="P:response to host immune response"/>
    <property type="evidence" value="ECO:0007669"/>
    <property type="project" value="TreeGrafter"/>
</dbReference>
<evidence type="ECO:0000313" key="4">
    <source>
        <dbReference type="Proteomes" id="UP000465360"/>
    </source>
</evidence>
<dbReference type="EMBL" id="BLKZ01000001">
    <property type="protein sequence ID" value="GFG90946.1"/>
    <property type="molecule type" value="Genomic_DNA"/>
</dbReference>
<sequence length="317" mass="31749">MNFLVLPPEITSALMLSGAGSAPMLEAAAAWNTLAEELDAAASSFSSLTSALAADAWQGPASQAMLAAAAPYTGWLSTAAAQAAGTAAQAQSVTGAFEAALAATVPPALIEANRSSFVSLVLSNLFGQNAPAIAAAEAIYEQMWARDVAAMVGYHAEAAAAAAQLALPGAALFPNIGYGNVGESNVGFFNTGNYNFGVNNFGSLNLGLGNVSPLVPVDPNNITTIGGYGAYNTGTDLVGFFNTGAQNVGIANNGQLNIGIANTGIANSGLPLPLLGTLGIGNHGTFNQGLFNTGNHNIGIGLVGDHLIGIGPLHINH</sequence>
<feature type="domain" description="PPE" evidence="2">
    <location>
        <begin position="2"/>
        <end position="165"/>
    </location>
</feature>
<dbReference type="FunFam" id="1.20.1260.20:FF:000001">
    <property type="entry name" value="PPE family protein PPE41"/>
    <property type="match status" value="1"/>
</dbReference>
<evidence type="ECO:0000256" key="1">
    <source>
        <dbReference type="ARBA" id="ARBA00010652"/>
    </source>
</evidence>
<keyword evidence="4" id="KW-1185">Reference proteome</keyword>
<reference evidence="3 4" key="1">
    <citation type="journal article" date="2019" name="Emerg. Microbes Infect.">
        <title>Comprehensive subspecies identification of 175 nontuberculous mycobacteria species based on 7547 genomic profiles.</title>
        <authorList>
            <person name="Matsumoto Y."/>
            <person name="Kinjo T."/>
            <person name="Motooka D."/>
            <person name="Nabeya D."/>
            <person name="Jung N."/>
            <person name="Uechi K."/>
            <person name="Horii T."/>
            <person name="Iida T."/>
            <person name="Fujita J."/>
            <person name="Nakamura S."/>
        </authorList>
    </citation>
    <scope>NUCLEOTIDE SEQUENCE [LARGE SCALE GENOMIC DNA]</scope>
    <source>
        <strain evidence="3 4">JCM 30725</strain>
    </source>
</reference>
<dbReference type="PANTHER" id="PTHR46766">
    <property type="entry name" value="GLUTAMINE-RICH PROTEIN 2"/>
    <property type="match status" value="1"/>
</dbReference>
<dbReference type="PANTHER" id="PTHR46766:SF1">
    <property type="entry name" value="GLUTAMINE-RICH PROTEIN 2"/>
    <property type="match status" value="1"/>
</dbReference>